<evidence type="ECO:0000256" key="2">
    <source>
        <dbReference type="ARBA" id="ARBA00022612"/>
    </source>
</evidence>
<keyword evidence="13" id="KW-0548">Nucleotidyltransferase</keyword>
<evidence type="ECO:0000313" key="18">
    <source>
        <dbReference type="EMBL" id="KAG8479376.1"/>
    </source>
</evidence>
<evidence type="ECO:0000256" key="3">
    <source>
        <dbReference type="ARBA" id="ARBA00022670"/>
    </source>
</evidence>
<evidence type="ECO:0000256" key="9">
    <source>
        <dbReference type="ARBA" id="ARBA00022840"/>
    </source>
</evidence>
<keyword evidence="6" id="KW-0547">Nucleotide-binding</keyword>
<dbReference type="PANTHER" id="PTHR42648">
    <property type="entry name" value="TRANSPOSASE, PUTATIVE-RELATED"/>
    <property type="match status" value="1"/>
</dbReference>
<name>A0A8J6CQB6_9ROSI</name>
<dbReference type="Gene3D" id="3.30.420.10">
    <property type="entry name" value="Ribonuclease H-like superfamily/Ribonuclease H"/>
    <property type="match status" value="1"/>
</dbReference>
<keyword evidence="13" id="KW-0239">DNA-directed DNA polymerase</keyword>
<feature type="domain" description="Integrase catalytic" evidence="17">
    <location>
        <begin position="308"/>
        <end position="480"/>
    </location>
</feature>
<dbReference type="InterPro" id="IPR039537">
    <property type="entry name" value="Retrotran_Ty1/copia-like"/>
</dbReference>
<organism evidence="18 19">
    <name type="scientific">Gossypium anomalum</name>
    <dbReference type="NCBI Taxonomy" id="47600"/>
    <lineage>
        <taxon>Eukaryota</taxon>
        <taxon>Viridiplantae</taxon>
        <taxon>Streptophyta</taxon>
        <taxon>Embryophyta</taxon>
        <taxon>Tracheophyta</taxon>
        <taxon>Spermatophyta</taxon>
        <taxon>Magnoliopsida</taxon>
        <taxon>eudicotyledons</taxon>
        <taxon>Gunneridae</taxon>
        <taxon>Pentapetalae</taxon>
        <taxon>rosids</taxon>
        <taxon>malvids</taxon>
        <taxon>Malvales</taxon>
        <taxon>Malvaceae</taxon>
        <taxon>Malvoideae</taxon>
        <taxon>Gossypium</taxon>
    </lineage>
</organism>
<dbReference type="GO" id="GO:0006508">
    <property type="term" value="P:proteolysis"/>
    <property type="evidence" value="ECO:0007669"/>
    <property type="project" value="UniProtKB-KW"/>
</dbReference>
<evidence type="ECO:0000256" key="1">
    <source>
        <dbReference type="ARBA" id="ARBA00002180"/>
    </source>
</evidence>
<gene>
    <name evidence="18" type="ORF">CXB51_029148</name>
</gene>
<accession>A0A8J6CQB6</accession>
<keyword evidence="11" id="KW-0229">DNA integration</keyword>
<keyword evidence="19" id="KW-1185">Reference proteome</keyword>
<evidence type="ECO:0000313" key="19">
    <source>
        <dbReference type="Proteomes" id="UP000701853"/>
    </source>
</evidence>
<evidence type="ECO:0000256" key="8">
    <source>
        <dbReference type="ARBA" id="ARBA00022801"/>
    </source>
</evidence>
<keyword evidence="9" id="KW-0067">ATP-binding</keyword>
<dbReference type="GO" id="GO:0006310">
    <property type="term" value="P:DNA recombination"/>
    <property type="evidence" value="ECO:0007669"/>
    <property type="project" value="UniProtKB-KW"/>
</dbReference>
<keyword evidence="8" id="KW-0378">Hydrolase</keyword>
<evidence type="ECO:0000256" key="15">
    <source>
        <dbReference type="ARBA" id="ARBA00023172"/>
    </source>
</evidence>
<reference evidence="18 19" key="1">
    <citation type="journal article" date="2021" name="bioRxiv">
        <title>The Gossypium anomalum genome as a resource for cotton improvement and evolutionary analysis of hybrid incompatibility.</title>
        <authorList>
            <person name="Grover C.E."/>
            <person name="Yuan D."/>
            <person name="Arick M.A."/>
            <person name="Miller E.R."/>
            <person name="Hu G."/>
            <person name="Peterson D.G."/>
            <person name="Wendel J.F."/>
            <person name="Udall J.A."/>
        </authorList>
    </citation>
    <scope>NUCLEOTIDE SEQUENCE [LARGE SCALE GENOMIC DNA]</scope>
    <source>
        <strain evidence="18">JFW-Udall</strain>
        <tissue evidence="18">Leaf</tissue>
    </source>
</reference>
<evidence type="ECO:0000256" key="10">
    <source>
        <dbReference type="ARBA" id="ARBA00022842"/>
    </source>
</evidence>
<keyword evidence="2" id="KW-1188">Viral release from host cell</keyword>
<evidence type="ECO:0000256" key="7">
    <source>
        <dbReference type="ARBA" id="ARBA00022759"/>
    </source>
</evidence>
<dbReference type="GO" id="GO:0003887">
    <property type="term" value="F:DNA-directed DNA polymerase activity"/>
    <property type="evidence" value="ECO:0007669"/>
    <property type="project" value="UniProtKB-KW"/>
</dbReference>
<evidence type="ECO:0000256" key="14">
    <source>
        <dbReference type="ARBA" id="ARBA00023113"/>
    </source>
</evidence>
<dbReference type="GO" id="GO:0008233">
    <property type="term" value="F:peptidase activity"/>
    <property type="evidence" value="ECO:0007669"/>
    <property type="project" value="UniProtKB-KW"/>
</dbReference>
<dbReference type="Proteomes" id="UP000701853">
    <property type="component" value="Chromosome 11"/>
</dbReference>
<evidence type="ECO:0000256" key="5">
    <source>
        <dbReference type="ARBA" id="ARBA00022723"/>
    </source>
</evidence>
<dbReference type="OrthoDB" id="547913at2759"/>
<keyword evidence="4" id="KW-0540">Nuclease</keyword>
<dbReference type="InterPro" id="IPR001584">
    <property type="entry name" value="Integrase_cat-core"/>
</dbReference>
<dbReference type="EMBL" id="JAHUZN010000011">
    <property type="protein sequence ID" value="KAG8479376.1"/>
    <property type="molecule type" value="Genomic_DNA"/>
</dbReference>
<dbReference type="PANTHER" id="PTHR42648:SF11">
    <property type="entry name" value="TRANSPOSON TY4-P GAG-POL POLYPROTEIN"/>
    <property type="match status" value="1"/>
</dbReference>
<dbReference type="InterPro" id="IPR012337">
    <property type="entry name" value="RNaseH-like_sf"/>
</dbReference>
<dbReference type="GO" id="GO:0003964">
    <property type="term" value="F:RNA-directed DNA polymerase activity"/>
    <property type="evidence" value="ECO:0007669"/>
    <property type="project" value="UniProtKB-KW"/>
</dbReference>
<dbReference type="GO" id="GO:0004519">
    <property type="term" value="F:endonuclease activity"/>
    <property type="evidence" value="ECO:0007669"/>
    <property type="project" value="UniProtKB-KW"/>
</dbReference>
<evidence type="ECO:0000256" key="12">
    <source>
        <dbReference type="ARBA" id="ARBA00022918"/>
    </source>
</evidence>
<protein>
    <recommendedName>
        <fullName evidence="17">Integrase catalytic domain-containing protein</fullName>
    </recommendedName>
</protein>
<dbReference type="Pfam" id="PF00665">
    <property type="entry name" value="rve"/>
    <property type="match status" value="1"/>
</dbReference>
<dbReference type="GO" id="GO:0046872">
    <property type="term" value="F:metal ion binding"/>
    <property type="evidence" value="ECO:0007669"/>
    <property type="project" value="UniProtKB-KW"/>
</dbReference>
<dbReference type="CDD" id="cd09272">
    <property type="entry name" value="RNase_HI_RT_Ty1"/>
    <property type="match status" value="1"/>
</dbReference>
<keyword evidence="3" id="KW-0645">Protease</keyword>
<keyword evidence="12" id="KW-0695">RNA-directed DNA polymerase</keyword>
<dbReference type="InterPro" id="IPR036397">
    <property type="entry name" value="RNaseH_sf"/>
</dbReference>
<dbReference type="SUPFAM" id="SSF53098">
    <property type="entry name" value="Ribonuclease H-like"/>
    <property type="match status" value="1"/>
</dbReference>
<keyword evidence="7" id="KW-0255">Endonuclease</keyword>
<dbReference type="GO" id="GO:0003676">
    <property type="term" value="F:nucleic acid binding"/>
    <property type="evidence" value="ECO:0007669"/>
    <property type="project" value="InterPro"/>
</dbReference>
<dbReference type="Pfam" id="PF22936">
    <property type="entry name" value="Pol_BBD"/>
    <property type="match status" value="1"/>
</dbReference>
<dbReference type="GO" id="GO:0005524">
    <property type="term" value="F:ATP binding"/>
    <property type="evidence" value="ECO:0007669"/>
    <property type="project" value="UniProtKB-KW"/>
</dbReference>
<dbReference type="GO" id="GO:0015074">
    <property type="term" value="P:DNA integration"/>
    <property type="evidence" value="ECO:0007669"/>
    <property type="project" value="UniProtKB-KW"/>
</dbReference>
<keyword evidence="15" id="KW-0233">DNA recombination</keyword>
<evidence type="ECO:0000256" key="13">
    <source>
        <dbReference type="ARBA" id="ARBA00022932"/>
    </source>
</evidence>
<proteinExistence type="predicted"/>
<sequence>MDLEDTLLGIDKMPSTLTDEEKKCKDRNALTQLHLHLSNEILQDVMKEKIAAALWKRLEQILFKEILSNLDAIEVQYDKEDLGLILFCSLPPSYSTFRGTILYSYESLTVDEIYNSLTSTQEQNHHGKSKGRSKSSNRGKTCNFYKKNKHIKSECYKLQNKIKREAVNQKGKQPENFSEADVVEDYSNSELLVAFVNNSKVSEEWIIISGYTFHMSPCRDWFTTYETVSECVVLMRNNASCKIAGVGMIKVKMFDRVIRTLSDVRHVPELKRNLISLSTLGSKGYRYIAKSGVLKISKGSLIMMKGQRKTVKLYVLQGSTITGDVAITSSSLVLSRGGANYMLTFIDDFSRKFWAFFLKQKSNVFSTFKSWKTMIEKQTGKQIKYLCTNNGLEFCSDEFNKLCKLEGILRHLTFHHTPQENGVAGQMNIMIIEKKYVEADLVVYALNVAEDIDANQEPSNFSEAKEGTSGVEEPRYKAWLVAKGYSQIPGVVFTDVFFSVVKYSLSRALLGIVAMHDLELEGFYSLRKRGLCLLAEKVFLRFETVSKTMVKESVKPVSTPLAVHFRLSFVLSPQLDDEIEYMSHVPYSSAVGSLIRRFLIGYVFTIGGCAISWKATLQTTIALSTTEANYMAITKACKEAIWLKGLFSELNEDLQISIVFCDSQSVIFLTKDQMFHERTKHIDVRYHFIRDIIARGDIVVSKISTHENPADMMTKSLPITNFEHCLDLVWLTISRKREDALQIIYHHHCNHVQIDDDLYTIAA</sequence>
<dbReference type="InterPro" id="IPR054722">
    <property type="entry name" value="PolX-like_BBD"/>
</dbReference>
<evidence type="ECO:0000256" key="4">
    <source>
        <dbReference type="ARBA" id="ARBA00022722"/>
    </source>
</evidence>
<keyword evidence="14" id="KW-0917">Virion maturation</keyword>
<dbReference type="PROSITE" id="PS50994">
    <property type="entry name" value="INTEGRASE"/>
    <property type="match status" value="1"/>
</dbReference>
<feature type="region of interest" description="Disordered" evidence="16">
    <location>
        <begin position="119"/>
        <end position="141"/>
    </location>
</feature>
<evidence type="ECO:0000256" key="11">
    <source>
        <dbReference type="ARBA" id="ARBA00022908"/>
    </source>
</evidence>
<keyword evidence="10" id="KW-0460">Magnesium</keyword>
<comment type="caution">
    <text evidence="18">The sequence shown here is derived from an EMBL/GenBank/DDBJ whole genome shotgun (WGS) entry which is preliminary data.</text>
</comment>
<evidence type="ECO:0000256" key="16">
    <source>
        <dbReference type="SAM" id="MobiDB-lite"/>
    </source>
</evidence>
<comment type="function">
    <text evidence="1">The aspartyl protease (PR) mediates the proteolytic cleavages of the Gag and Gag-Pol polyproteins after assembly of the VLP.</text>
</comment>
<evidence type="ECO:0000259" key="17">
    <source>
        <dbReference type="PROSITE" id="PS50994"/>
    </source>
</evidence>
<feature type="compositionally biased region" description="Basic residues" evidence="16">
    <location>
        <begin position="126"/>
        <end position="137"/>
    </location>
</feature>
<evidence type="ECO:0000256" key="6">
    <source>
        <dbReference type="ARBA" id="ARBA00022741"/>
    </source>
</evidence>
<keyword evidence="5" id="KW-0479">Metal-binding</keyword>
<dbReference type="AlphaFoldDB" id="A0A8J6CQB6"/>
<keyword evidence="13" id="KW-0808">Transferase</keyword>